<evidence type="ECO:0000256" key="4">
    <source>
        <dbReference type="ARBA" id="ARBA00022723"/>
    </source>
</evidence>
<feature type="region of interest" description="Disordered" evidence="9">
    <location>
        <begin position="1037"/>
        <end position="1303"/>
    </location>
</feature>
<feature type="non-terminal residue" evidence="13">
    <location>
        <position position="1"/>
    </location>
</feature>
<dbReference type="SMART" id="SM00325">
    <property type="entry name" value="RhoGEF"/>
    <property type="match status" value="1"/>
</dbReference>
<evidence type="ECO:0000256" key="8">
    <source>
        <dbReference type="PROSITE-ProRule" id="PRU00091"/>
    </source>
</evidence>
<evidence type="ECO:0000256" key="1">
    <source>
        <dbReference type="ARBA" id="ARBA00004245"/>
    </source>
</evidence>
<evidence type="ECO:0000259" key="12">
    <source>
        <dbReference type="PROSITE" id="PS50178"/>
    </source>
</evidence>
<feature type="compositionally biased region" description="Low complexity" evidence="9">
    <location>
        <begin position="130"/>
        <end position="143"/>
    </location>
</feature>
<dbReference type="SUPFAM" id="SSF48065">
    <property type="entry name" value="DBL homology domain (DH-domain)"/>
    <property type="match status" value="1"/>
</dbReference>
<keyword evidence="7" id="KW-0206">Cytoskeleton</keyword>
<feature type="compositionally biased region" description="Low complexity" evidence="9">
    <location>
        <begin position="1220"/>
        <end position="1239"/>
    </location>
</feature>
<evidence type="ECO:0000256" key="3">
    <source>
        <dbReference type="ARBA" id="ARBA00022658"/>
    </source>
</evidence>
<dbReference type="InterPro" id="IPR035899">
    <property type="entry name" value="DBL_dom_sf"/>
</dbReference>
<keyword evidence="5 8" id="KW-0863">Zinc-finger</keyword>
<dbReference type="SUPFAM" id="SSF50729">
    <property type="entry name" value="PH domain-like"/>
    <property type="match status" value="1"/>
</dbReference>
<dbReference type="GO" id="GO:0005856">
    <property type="term" value="C:cytoskeleton"/>
    <property type="evidence" value="ECO:0007669"/>
    <property type="project" value="UniProtKB-SubCell"/>
</dbReference>
<dbReference type="InterPro" id="IPR051092">
    <property type="entry name" value="FYVE_RhoGEF_PH"/>
</dbReference>
<dbReference type="InterPro" id="IPR000219">
    <property type="entry name" value="DH_dom"/>
</dbReference>
<dbReference type="PROSITE" id="PS50178">
    <property type="entry name" value="ZF_FYVE"/>
    <property type="match status" value="1"/>
</dbReference>
<feature type="compositionally biased region" description="Polar residues" evidence="9">
    <location>
        <begin position="862"/>
        <end position="891"/>
    </location>
</feature>
<dbReference type="Gene3D" id="3.30.40.10">
    <property type="entry name" value="Zinc/RING finger domain, C3HC4 (zinc finger)"/>
    <property type="match status" value="1"/>
</dbReference>
<proteinExistence type="predicted"/>
<keyword evidence="2" id="KW-0963">Cytoplasm</keyword>
<dbReference type="GO" id="GO:0005737">
    <property type="term" value="C:cytoplasm"/>
    <property type="evidence" value="ECO:0007669"/>
    <property type="project" value="TreeGrafter"/>
</dbReference>
<feature type="region of interest" description="Disordered" evidence="9">
    <location>
        <begin position="633"/>
        <end position="676"/>
    </location>
</feature>
<feature type="compositionally biased region" description="Low complexity" evidence="9">
    <location>
        <begin position="1191"/>
        <end position="1203"/>
    </location>
</feature>
<feature type="compositionally biased region" description="Polar residues" evidence="9">
    <location>
        <begin position="97"/>
        <end position="106"/>
    </location>
</feature>
<feature type="domain" description="FYVE-type" evidence="12">
    <location>
        <begin position="1486"/>
        <end position="1545"/>
    </location>
</feature>
<organism evidence="13 14">
    <name type="scientific">Pocillopora damicornis</name>
    <name type="common">Cauliflower coral</name>
    <name type="synonym">Millepora damicornis</name>
    <dbReference type="NCBI Taxonomy" id="46731"/>
    <lineage>
        <taxon>Eukaryota</taxon>
        <taxon>Metazoa</taxon>
        <taxon>Cnidaria</taxon>
        <taxon>Anthozoa</taxon>
        <taxon>Hexacorallia</taxon>
        <taxon>Scleractinia</taxon>
        <taxon>Astrocoeniina</taxon>
        <taxon>Pocilloporidae</taxon>
        <taxon>Pocillopora</taxon>
    </lineage>
</organism>
<comment type="caution">
    <text evidence="13">The sequence shown here is derived from an EMBL/GenBank/DDBJ whole genome shotgun (WGS) entry which is preliminary data.</text>
</comment>
<dbReference type="InterPro" id="IPR017455">
    <property type="entry name" value="Znf_FYVE-rel"/>
</dbReference>
<feature type="compositionally biased region" description="Low complexity" evidence="9">
    <location>
        <begin position="1098"/>
        <end position="1107"/>
    </location>
</feature>
<feature type="domain" description="DH" evidence="11">
    <location>
        <begin position="1340"/>
        <end position="1436"/>
    </location>
</feature>
<feature type="compositionally biased region" description="Basic and acidic residues" evidence="9">
    <location>
        <begin position="170"/>
        <end position="187"/>
    </location>
</feature>
<feature type="domain" description="PH" evidence="10">
    <location>
        <begin position="1617"/>
        <end position="1711"/>
    </location>
</feature>
<evidence type="ECO:0000256" key="7">
    <source>
        <dbReference type="ARBA" id="ARBA00023212"/>
    </source>
</evidence>
<dbReference type="PANTHER" id="PTHR12673:SF267">
    <property type="entry name" value="PROTEIN CBG10230"/>
    <property type="match status" value="1"/>
</dbReference>
<evidence type="ECO:0000259" key="11">
    <source>
        <dbReference type="PROSITE" id="PS50010"/>
    </source>
</evidence>
<reference evidence="13 14" key="1">
    <citation type="journal article" date="2018" name="Sci. Rep.">
        <title>Comparative analysis of the Pocillopora damicornis genome highlights role of immune system in coral evolution.</title>
        <authorList>
            <person name="Cunning R."/>
            <person name="Bay R.A."/>
            <person name="Gillette P."/>
            <person name="Baker A.C."/>
            <person name="Traylor-Knowles N."/>
        </authorList>
    </citation>
    <scope>NUCLEOTIDE SEQUENCE [LARGE SCALE GENOMIC DNA]</scope>
    <source>
        <strain evidence="13">RSMAS</strain>
        <tissue evidence="13">Whole animal</tissue>
    </source>
</reference>
<feature type="compositionally biased region" description="Acidic residues" evidence="9">
    <location>
        <begin position="1285"/>
        <end position="1295"/>
    </location>
</feature>
<evidence type="ECO:0000259" key="10">
    <source>
        <dbReference type="PROSITE" id="PS50003"/>
    </source>
</evidence>
<dbReference type="InterPro" id="IPR011011">
    <property type="entry name" value="Znf_FYVE_PHD"/>
</dbReference>
<feature type="compositionally biased region" description="Basic residues" evidence="9">
    <location>
        <begin position="109"/>
        <end position="129"/>
    </location>
</feature>
<keyword evidence="3" id="KW-0344">Guanine-nucleotide releasing factor</keyword>
<feature type="compositionally biased region" description="Polar residues" evidence="9">
    <location>
        <begin position="188"/>
        <end position="204"/>
    </location>
</feature>
<dbReference type="Pfam" id="PF00621">
    <property type="entry name" value="RhoGEF"/>
    <property type="match status" value="1"/>
</dbReference>
<comment type="subcellular location">
    <subcellularLocation>
        <location evidence="1">Cytoplasm</location>
        <location evidence="1">Cytoskeleton</location>
    </subcellularLocation>
</comment>
<dbReference type="Gene3D" id="1.20.900.10">
    <property type="entry name" value="Dbl homology (DH) domain"/>
    <property type="match status" value="1"/>
</dbReference>
<feature type="region of interest" description="Disordered" evidence="9">
    <location>
        <begin position="1"/>
        <end position="208"/>
    </location>
</feature>
<feature type="compositionally biased region" description="Low complexity" evidence="9">
    <location>
        <begin position="1166"/>
        <end position="1178"/>
    </location>
</feature>
<dbReference type="PANTHER" id="PTHR12673">
    <property type="entry name" value="FACIOGENITAL DYSPLASIA PROTEIN"/>
    <property type="match status" value="1"/>
</dbReference>
<dbReference type="EMBL" id="RCHS01001480">
    <property type="protein sequence ID" value="RMX53301.1"/>
    <property type="molecule type" value="Genomic_DNA"/>
</dbReference>
<keyword evidence="6" id="KW-0862">Zinc</keyword>
<dbReference type="Pfam" id="PF00169">
    <property type="entry name" value="PH"/>
    <property type="match status" value="1"/>
</dbReference>
<evidence type="ECO:0008006" key="15">
    <source>
        <dbReference type="Google" id="ProtNLM"/>
    </source>
</evidence>
<dbReference type="STRING" id="46731.A0A3M6UI17"/>
<feature type="compositionally biased region" description="Low complexity" evidence="9">
    <location>
        <begin position="1136"/>
        <end position="1153"/>
    </location>
</feature>
<evidence type="ECO:0000256" key="6">
    <source>
        <dbReference type="ARBA" id="ARBA00022833"/>
    </source>
</evidence>
<evidence type="ECO:0000256" key="5">
    <source>
        <dbReference type="ARBA" id="ARBA00022771"/>
    </source>
</evidence>
<dbReference type="InterPro" id="IPR011993">
    <property type="entry name" value="PH-like_dom_sf"/>
</dbReference>
<dbReference type="OrthoDB" id="245697at2759"/>
<dbReference type="Pfam" id="PF01363">
    <property type="entry name" value="FYVE"/>
    <property type="match status" value="1"/>
</dbReference>
<evidence type="ECO:0000256" key="2">
    <source>
        <dbReference type="ARBA" id="ARBA00022490"/>
    </source>
</evidence>
<accession>A0A3M6UI17</accession>
<dbReference type="PROSITE" id="PS50003">
    <property type="entry name" value="PH_DOMAIN"/>
    <property type="match status" value="1"/>
</dbReference>
<dbReference type="GO" id="GO:0005085">
    <property type="term" value="F:guanyl-nucleotide exchange factor activity"/>
    <property type="evidence" value="ECO:0007669"/>
    <property type="project" value="UniProtKB-KW"/>
</dbReference>
<dbReference type="PROSITE" id="PS50010">
    <property type="entry name" value="DH_2"/>
    <property type="match status" value="1"/>
</dbReference>
<dbReference type="SMART" id="SM00064">
    <property type="entry name" value="FYVE"/>
    <property type="match status" value="1"/>
</dbReference>
<dbReference type="GO" id="GO:0008270">
    <property type="term" value="F:zinc ion binding"/>
    <property type="evidence" value="ECO:0007669"/>
    <property type="project" value="UniProtKB-KW"/>
</dbReference>
<dbReference type="InterPro" id="IPR013083">
    <property type="entry name" value="Znf_RING/FYVE/PHD"/>
</dbReference>
<feature type="compositionally biased region" description="Acidic residues" evidence="9">
    <location>
        <begin position="638"/>
        <end position="648"/>
    </location>
</feature>
<dbReference type="Proteomes" id="UP000275408">
    <property type="component" value="Unassembled WGS sequence"/>
</dbReference>
<dbReference type="SMART" id="SM00233">
    <property type="entry name" value="PH"/>
    <property type="match status" value="1"/>
</dbReference>
<keyword evidence="14" id="KW-1185">Reference proteome</keyword>
<dbReference type="InterPro" id="IPR001849">
    <property type="entry name" value="PH_domain"/>
</dbReference>
<gene>
    <name evidence="13" type="ORF">pdam_00015255</name>
</gene>
<keyword evidence="4" id="KW-0479">Metal-binding</keyword>
<feature type="region of interest" description="Disordered" evidence="9">
    <location>
        <begin position="542"/>
        <end position="580"/>
    </location>
</feature>
<feature type="region of interest" description="Disordered" evidence="9">
    <location>
        <begin position="862"/>
        <end position="907"/>
    </location>
</feature>
<sequence length="1714" mass="189846">RSSVIGESPPPKKKSREERIGGSGNDDLERESSSETPEPPPRKSKKNGKIKSSEEYSPSLERKENIPTSVKDTKGRQKPPRPPPPPRGSSLGRKSELLSNLRLQSSGEKKKKPPVPPKPKNHIPKKAYVKKNISVKSVKKIVSQPAKDGSVLVPKSSTNSAHESQFFAPLDKDTSKVASSENHESKRSSQFFVSLEEQTSSKDSLNTKELDNSKGHIVFEYASEDSEFSNVENGFVGSNGIHENGVASRPLVIQPGNINFEKDMADPLEGLEITVDDISDDDDISSMPPEGKNEVGEFSEPMEVSVDDASNDGVCNEFQPVDGVEEPEDKVHILYSVELEEECSVTVIENNTRSDEKGTKMLEVQGGIRAENNEVIEVGKGESIASNLLSENLVGENASLTSDEVEKDKMEEEISVVNFFNHQEEMASNFEAEERVDSVLENLSEDSEEILMKEDSPVDEVQELSVNQNVKCETELESSQICVDSTGQNKVENVTDKSHEAAMEEAQQNESQQNGEVIMAEPIREGTLLSVTDRVIFKEISHVDEDKNNSEEPAEEKLEDVRNEDHSGFKGQHENEGFMEKNELEFVSTKPEELESCQDMAVELDKTEQFGEQLLGNSIPENFCQEERKMEFACTSGNEEEPKVEEDVSSLKNTEGLIQKESDDQDESPVIPDSIEDDLDTVSSEFVNVEQAASQENVEAVLFEMKEDQDKSTVNAIPNLKEDIETASSEFVDVEQPPSKANKEVVQVEVEEVESSCIVNAISVSTEEDLETAPSEFVDVEQPPSQANKKVMQGEVEEGDNVSIVNTISISREEDLETASSEFVDVKQPPSQANKEIVQVEVEEGENVCIVNAISISTVEDPETASSEFANVEQPPTQENVDGNNSLSPESQPVPPERRSRKAKKQKHVYENIAATSRQLEQIKIKGDSLRKTQSFSKYETASLSISRPVQRVSDDEVIYRVPAKVIPVESFGTDESEYSVPLPISSRARSVTMQDEYAVPKSIIVKACAVTDSHGADDREIYSVPGQVTPVPVVEKFSDSSSRLPSQAVPQEDDDSEYAVPVQAKPVMSAPVSATPPPKPPRTSLLKEEFNVFASVEETSSSASTETETRQSPKPVPRTRELKNSPTPVPRKSSKTAASSESSTTHSSENSPSPVPRKNSKLVMSTDSSSTNSGDNSPTPVPRKSLKIASSTESTSTQSSDSPVPVPRTRLNALQPEPSISNESSSELSTLSSSDISTVETTEEEQTLKRKPPPRPPPPSSRTSIINNENEAPPLTPGPFANEADSDTDSDVGEEASSKGPSKSKTYYIAHEILSTEQTFVDALKLVFEFDGFMFLVRQMYTQFVNGYDKAIGVFQDTMKENSEFADMVAKFQASERCHGMALSSYMLKPVQRIPSYRLLLIDYLKHLPKDSEESKDTEAALKIVSEVATHINESMKKMESFEQMLKVQRSLVGHPEIVKAGRGVQERDEEVMKLGEKAPVWIPDHRVTMCMSCTSPFTLTNRRHHCRACGNVVCGACSESTAPLAYLEYNQARVCDKCYDLLLKDFHTVEMKAVEEESPTSTLPPLLQEAEDAEKLLRKPTKFEMMRRFKSRKTKRKSTIMHPSHLTEVVANQEGSQMSGYLKYKKGKFGWKKSWFVLKDNVLYSYKASSDVVALESQPVLSYEIEDLGKEGNDFVFQLKHHGISPLVFKADNENSATRWIRELKKATTMQS</sequence>
<feature type="compositionally biased region" description="Polar residues" evidence="9">
    <location>
        <begin position="1040"/>
        <end position="1050"/>
    </location>
</feature>
<evidence type="ECO:0000313" key="14">
    <source>
        <dbReference type="Proteomes" id="UP000275408"/>
    </source>
</evidence>
<protein>
    <recommendedName>
        <fullName evidence="15">FYVE, RhoGEF and PH domain-containing protein 6</fullName>
    </recommendedName>
</protein>
<evidence type="ECO:0000313" key="13">
    <source>
        <dbReference type="EMBL" id="RMX53301.1"/>
    </source>
</evidence>
<dbReference type="Gene3D" id="2.30.29.30">
    <property type="entry name" value="Pleckstrin-homology domain (PH domain)/Phosphotyrosine-binding domain (PTB)"/>
    <property type="match status" value="1"/>
</dbReference>
<name>A0A3M6UI17_POCDA</name>
<evidence type="ECO:0000256" key="9">
    <source>
        <dbReference type="SAM" id="MobiDB-lite"/>
    </source>
</evidence>
<feature type="compositionally biased region" description="Basic and acidic residues" evidence="9">
    <location>
        <begin position="60"/>
        <end position="75"/>
    </location>
</feature>
<dbReference type="SUPFAM" id="SSF57903">
    <property type="entry name" value="FYVE/PHD zinc finger"/>
    <property type="match status" value="1"/>
</dbReference>
<dbReference type="InterPro" id="IPR000306">
    <property type="entry name" value="Znf_FYVE"/>
</dbReference>